<proteinExistence type="predicted"/>
<dbReference type="EMBL" id="FTPS01000001">
    <property type="protein sequence ID" value="SIT83492.1"/>
    <property type="molecule type" value="Genomic_DNA"/>
</dbReference>
<evidence type="ECO:0000313" key="2">
    <source>
        <dbReference type="Proteomes" id="UP000192455"/>
    </source>
</evidence>
<reference evidence="1 2" key="1">
    <citation type="submission" date="2017-01" db="EMBL/GenBank/DDBJ databases">
        <authorList>
            <person name="Mah S.A."/>
            <person name="Swanson W.J."/>
            <person name="Moy G.W."/>
            <person name="Vacquier V.D."/>
        </authorList>
    </citation>
    <scope>NUCLEOTIDE SEQUENCE [LARGE SCALE GENOMIC DNA]</scope>
    <source>
        <strain evidence="1 2">DSM 21219</strain>
    </source>
</reference>
<keyword evidence="2" id="KW-1185">Reference proteome</keyword>
<accession>A0A1R3WYD1</accession>
<dbReference type="AlphaFoldDB" id="A0A1R3WYD1"/>
<dbReference type="RefSeq" id="WP_143733036.1">
    <property type="nucleotide sequence ID" value="NZ_FTPS01000001.1"/>
</dbReference>
<name>A0A1R3WYD1_9RHOB</name>
<gene>
    <name evidence="1" type="ORF">SAMN05421849_1918</name>
</gene>
<evidence type="ECO:0000313" key="1">
    <source>
        <dbReference type="EMBL" id="SIT83492.1"/>
    </source>
</evidence>
<dbReference type="STRING" id="515897.SAMN05421849_1918"/>
<sequence>MTKKTNKTEQAEQAATLIAEALLRIADESGLPVEAILAGAHAQIVTMMVTTMGGPVTAASCERAAARVRTLPSLKALSLAVAAPEGHA</sequence>
<organism evidence="1 2">
    <name type="scientific">Pontibaca methylaminivorans</name>
    <dbReference type="NCBI Taxonomy" id="515897"/>
    <lineage>
        <taxon>Bacteria</taxon>
        <taxon>Pseudomonadati</taxon>
        <taxon>Pseudomonadota</taxon>
        <taxon>Alphaproteobacteria</taxon>
        <taxon>Rhodobacterales</taxon>
        <taxon>Roseobacteraceae</taxon>
        <taxon>Pontibaca</taxon>
    </lineage>
</organism>
<dbReference type="Proteomes" id="UP000192455">
    <property type="component" value="Unassembled WGS sequence"/>
</dbReference>
<protein>
    <submittedName>
        <fullName evidence="1">Uncharacterized protein</fullName>
    </submittedName>
</protein>